<sequence length="1251" mass="142441">MRIKYITLSSALLLSFGVSAKPIDFSKQIKPILEKSCISCHGPEKDKGKLRLHTHKFMMEGDVVEPSKVEDSWLVDLISLEHNDDDLMPPPGKGDPLSKSEISLIKTWIAEGAKWPKGLELEDKSETRADIAKMEAKKETFKHLVPIINKYCIECHNEDKQKGDFRIDDMDQDLVYGVHAQRWYEVLDIINLGEMPPKKADQLNDNERNTLIETLTAELQKAKEVRKGQISTVMRRLNNDQYNNTLRDLLGVDFNFSRDLPEDAFSPEGFKNNGETLDVSALQMEYYLKIAREAMDKAVPAATKPEIMKFKIDFGENINPKHKEKLTMGPMGRLVPTQNYKVTEPSPLHDYEFTHRKLKDEYVYHEGYKGNSTVKGAVTFKGLHHAVYPDHGKVVREGLILNPRGDLQLGKAGGRGPSGHMRLVVRDFPRQGPVTIRVKASMGPNSTFLKNTNLAPVKNAEQVIDKLKQKPSYAPNTNLEKPEFIIEESVNVKADGLYQVDAKLLSEVDGPINLRIGETLLQNIKVKKGAQQLIVPLALTKLKKGKVKIQLTAKKKPQFTYFILTALASKDGKQREFSKATRKTKALAIEYKQNAVAKYNSKLGKFTGKVITAKTNYVRPINEGEYEMPKPIHHTINHGFDFKGELGVYQLDLVLSEKNQAGLNVHINTAAVKNLNYNFKEGQHQYSAGLIELNPGQKHLHIYSRAEIPVQKVIITKVSDEHNLAQYKEYNDNQYAYLRPFIGNRRDDGQEFRPLKEIKKISAPLHAPETYEFTTYIEDYPLPAYDPKNKNYLANLLHIGFWNTPWNTKRNTDLIIHSIEFESNSFPTWPSPSHKNIFVDSANSTNQSAYAKEILANFLPKAYRRHVSEEELTRHHGFWKIIYNNKKDFKASIKELCAIVLSSPQFLYINEPEGTRTKQLTEFELASRLSYFLWNTMPDEELFDAAANGTLRKNMKQHLKRMIADPRSFNFSKNFASQWLDVERLERVVVDKKYSNGYNQDIKNSFKLETYSFFHHVLQNDESVMKLVDSEYAVVDWRLADFYGLPPVNSLDFSATAVQVQHQRGGIITNGGLLTALSTGKHSSPIKRGVWLAKKIVDSPPPKPPPNVPALDEEDPELAKLTIKEQLKLHRDKAACRDCHMKIDPWGLPFEHYDTTGRIKKPSEKISADTTFPDGTEVNGLNELKAYLLKDKKELVSRSLIKYLSTYAIGRSTSFADEDEIKAIMKDAEASDYHLHAIIESIVNSDLFLKF</sequence>
<dbReference type="eggNOG" id="COG2010">
    <property type="taxonomic scope" value="Bacteria"/>
</dbReference>
<feature type="domain" description="DUF1595" evidence="7">
    <location>
        <begin position="850"/>
        <end position="911"/>
    </location>
</feature>
<evidence type="ECO:0000259" key="3">
    <source>
        <dbReference type="Pfam" id="PF07626"/>
    </source>
</evidence>
<dbReference type="PANTHER" id="PTHR35889">
    <property type="entry name" value="CYCLOINULO-OLIGOSACCHARIDE FRUCTANOTRANSFERASE-RELATED"/>
    <property type="match status" value="1"/>
</dbReference>
<dbReference type="Pfam" id="PF07631">
    <property type="entry name" value="PSD4"/>
    <property type="match status" value="1"/>
</dbReference>
<evidence type="ECO:0000259" key="5">
    <source>
        <dbReference type="Pfam" id="PF07631"/>
    </source>
</evidence>
<dbReference type="InterPro" id="IPR011478">
    <property type="entry name" value="DUF1585"/>
</dbReference>
<dbReference type="OrthoDB" id="188778at2"/>
<evidence type="ECO:0000313" key="9">
    <source>
        <dbReference type="Proteomes" id="UP000004947"/>
    </source>
</evidence>
<evidence type="ECO:0000259" key="4">
    <source>
        <dbReference type="Pfam" id="PF07627"/>
    </source>
</evidence>
<dbReference type="PANTHER" id="PTHR35889:SF3">
    <property type="entry name" value="F-BOX DOMAIN-CONTAINING PROTEIN"/>
    <property type="match status" value="1"/>
</dbReference>
<feature type="domain" description="Cytochrome C Planctomycete-type" evidence="6">
    <location>
        <begin position="37"/>
        <end position="92"/>
    </location>
</feature>
<dbReference type="EMBL" id="ABCK01000009">
    <property type="protein sequence ID" value="EDM27507.1"/>
    <property type="molecule type" value="Genomic_DNA"/>
</dbReference>
<organism evidence="8 9">
    <name type="scientific">Lentisphaera araneosa HTCC2155</name>
    <dbReference type="NCBI Taxonomy" id="313628"/>
    <lineage>
        <taxon>Bacteria</taxon>
        <taxon>Pseudomonadati</taxon>
        <taxon>Lentisphaerota</taxon>
        <taxon>Lentisphaeria</taxon>
        <taxon>Lentisphaerales</taxon>
        <taxon>Lentisphaeraceae</taxon>
        <taxon>Lentisphaera</taxon>
    </lineage>
</organism>
<evidence type="ECO:0000259" key="6">
    <source>
        <dbReference type="Pfam" id="PF07635"/>
    </source>
</evidence>
<dbReference type="Pfam" id="PF07624">
    <property type="entry name" value="PSD2"/>
    <property type="match status" value="1"/>
</dbReference>
<evidence type="ECO:0000259" key="2">
    <source>
        <dbReference type="Pfam" id="PF07624"/>
    </source>
</evidence>
<dbReference type="InterPro" id="IPR013039">
    <property type="entry name" value="DUF1588"/>
</dbReference>
<gene>
    <name evidence="8" type="ORF">LNTAR_05326</name>
</gene>
<reference evidence="8 9" key="1">
    <citation type="journal article" date="2010" name="J. Bacteriol.">
        <title>Genome sequence of Lentisphaera araneosa HTCC2155T, the type species of the order Lentisphaerales in the phylum Lentisphaerae.</title>
        <authorList>
            <person name="Thrash J.C."/>
            <person name="Cho J.C."/>
            <person name="Vergin K.L."/>
            <person name="Morris R.M."/>
            <person name="Giovannoni S.J."/>
        </authorList>
    </citation>
    <scope>NUCLEOTIDE SEQUENCE [LARGE SCALE GENOMIC DNA]</scope>
    <source>
        <strain evidence="8 9">HTCC2155</strain>
    </source>
</reference>
<dbReference type="Pfam" id="PF07626">
    <property type="entry name" value="PSD3"/>
    <property type="match status" value="1"/>
</dbReference>
<feature type="domain" description="DUF1587" evidence="3">
    <location>
        <begin position="235"/>
        <end position="299"/>
    </location>
</feature>
<comment type="caution">
    <text evidence="8">The sequence shown here is derived from an EMBL/GenBank/DDBJ whole genome shotgun (WGS) entry which is preliminary data.</text>
</comment>
<feature type="domain" description="DUF1588" evidence="4">
    <location>
        <begin position="1064"/>
        <end position="1161"/>
    </location>
</feature>
<feature type="domain" description="DUF1592" evidence="5">
    <location>
        <begin position="920"/>
        <end position="1045"/>
    </location>
</feature>
<protein>
    <recommendedName>
        <fullName evidence="10">Cytochrome c domain-containing protein</fullName>
    </recommendedName>
</protein>
<accession>A6DLQ2</accession>
<dbReference type="InterPro" id="IPR011429">
    <property type="entry name" value="Cyt_c_Planctomycete-type"/>
</dbReference>
<evidence type="ECO:0000313" key="8">
    <source>
        <dbReference type="EMBL" id="EDM27507.1"/>
    </source>
</evidence>
<feature type="domain" description="Cytochrome C Planctomycete-type" evidence="6">
    <location>
        <begin position="152"/>
        <end position="198"/>
    </location>
</feature>
<evidence type="ECO:0000259" key="7">
    <source>
        <dbReference type="Pfam" id="PF07637"/>
    </source>
</evidence>
<dbReference type="InterPro" id="IPR013036">
    <property type="entry name" value="DUF1587"/>
</dbReference>
<keyword evidence="1" id="KW-0732">Signal</keyword>
<dbReference type="InterPro" id="IPR013042">
    <property type="entry name" value="DUF1592"/>
</dbReference>
<feature type="signal peptide" evidence="1">
    <location>
        <begin position="1"/>
        <end position="20"/>
    </location>
</feature>
<evidence type="ECO:0008006" key="10">
    <source>
        <dbReference type="Google" id="ProtNLM"/>
    </source>
</evidence>
<dbReference type="Pfam" id="PF07635">
    <property type="entry name" value="PSCyt1"/>
    <property type="match status" value="2"/>
</dbReference>
<keyword evidence="9" id="KW-1185">Reference proteome</keyword>
<proteinExistence type="predicted"/>
<dbReference type="Pfam" id="PF07637">
    <property type="entry name" value="PSD5"/>
    <property type="match status" value="1"/>
</dbReference>
<dbReference type="RefSeq" id="WP_007278811.1">
    <property type="nucleotide sequence ID" value="NZ_ABCK01000009.1"/>
</dbReference>
<dbReference type="AlphaFoldDB" id="A6DLQ2"/>
<dbReference type="InterPro" id="IPR013043">
    <property type="entry name" value="DUF1595"/>
</dbReference>
<dbReference type="Proteomes" id="UP000004947">
    <property type="component" value="Unassembled WGS sequence"/>
</dbReference>
<name>A6DLQ2_9BACT</name>
<dbReference type="Pfam" id="PF07627">
    <property type="entry name" value="PSCyt3"/>
    <property type="match status" value="1"/>
</dbReference>
<feature type="domain" description="DUF1585" evidence="2">
    <location>
        <begin position="1174"/>
        <end position="1248"/>
    </location>
</feature>
<evidence type="ECO:0000256" key="1">
    <source>
        <dbReference type="SAM" id="SignalP"/>
    </source>
</evidence>
<dbReference type="STRING" id="313628.LNTAR_05326"/>
<feature type="chain" id="PRO_5002694105" description="Cytochrome c domain-containing protein" evidence="1">
    <location>
        <begin position="21"/>
        <end position="1251"/>
    </location>
</feature>